<dbReference type="AlphaFoldDB" id="A0A4R7SWG3"/>
<keyword evidence="2" id="KW-1185">Reference proteome</keyword>
<proteinExistence type="predicted"/>
<reference evidence="1 2" key="1">
    <citation type="submission" date="2019-03" db="EMBL/GenBank/DDBJ databases">
        <title>Genomic Encyclopedia of Type Strains, Phase III (KMG-III): the genomes of soil and plant-associated and newly described type strains.</title>
        <authorList>
            <person name="Whitman W."/>
        </authorList>
    </citation>
    <scope>NUCLEOTIDE SEQUENCE [LARGE SCALE GENOMIC DNA]</scope>
    <source>
        <strain evidence="1 2">VKM Ac-2575</strain>
    </source>
</reference>
<sequence length="34" mass="3543">MKSQTALKVAAASAVDAARLTGIREIPETVEMSP</sequence>
<dbReference type="EMBL" id="SOCE01000002">
    <property type="protein sequence ID" value="TDU83265.1"/>
    <property type="molecule type" value="Genomic_DNA"/>
</dbReference>
<dbReference type="Proteomes" id="UP000295151">
    <property type="component" value="Unassembled WGS sequence"/>
</dbReference>
<gene>
    <name evidence="1" type="ORF">EV138_5727</name>
</gene>
<comment type="caution">
    <text evidence="1">The sequence shown here is derived from an EMBL/GenBank/DDBJ whole genome shotgun (WGS) entry which is preliminary data.</text>
</comment>
<accession>A0A4R7SWG3</accession>
<name>A0A4R7SWG3_9ACTN</name>
<evidence type="ECO:0000313" key="2">
    <source>
        <dbReference type="Proteomes" id="UP000295151"/>
    </source>
</evidence>
<evidence type="ECO:0000313" key="1">
    <source>
        <dbReference type="EMBL" id="TDU83265.1"/>
    </source>
</evidence>
<organism evidence="1 2">
    <name type="scientific">Kribbella voronezhensis</name>
    <dbReference type="NCBI Taxonomy" id="2512212"/>
    <lineage>
        <taxon>Bacteria</taxon>
        <taxon>Bacillati</taxon>
        <taxon>Actinomycetota</taxon>
        <taxon>Actinomycetes</taxon>
        <taxon>Propionibacteriales</taxon>
        <taxon>Kribbellaceae</taxon>
        <taxon>Kribbella</taxon>
    </lineage>
</organism>
<protein>
    <submittedName>
        <fullName evidence="1">Uncharacterized protein</fullName>
    </submittedName>
</protein>